<feature type="region of interest" description="Disordered" evidence="1">
    <location>
        <begin position="146"/>
        <end position="216"/>
    </location>
</feature>
<proteinExistence type="predicted"/>
<keyword evidence="2" id="KW-0472">Membrane</keyword>
<reference evidence="4" key="1">
    <citation type="journal article" date="2020" name="Stud. Mycol.">
        <title>101 Dothideomycetes genomes: A test case for predicting lifestyles and emergence of pathogens.</title>
        <authorList>
            <person name="Haridas S."/>
            <person name="Albert R."/>
            <person name="Binder M."/>
            <person name="Bloem J."/>
            <person name="LaButti K."/>
            <person name="Salamov A."/>
            <person name="Andreopoulos B."/>
            <person name="Baker S."/>
            <person name="Barry K."/>
            <person name="Bills G."/>
            <person name="Bluhm B."/>
            <person name="Cannon C."/>
            <person name="Castanera R."/>
            <person name="Culley D."/>
            <person name="Daum C."/>
            <person name="Ezra D."/>
            <person name="Gonzalez J."/>
            <person name="Henrissat B."/>
            <person name="Kuo A."/>
            <person name="Liang C."/>
            <person name="Lipzen A."/>
            <person name="Lutzoni F."/>
            <person name="Magnuson J."/>
            <person name="Mondo S."/>
            <person name="Nolan M."/>
            <person name="Ohm R."/>
            <person name="Pangilinan J."/>
            <person name="Park H.-J."/>
            <person name="Ramirez L."/>
            <person name="Alfaro M."/>
            <person name="Sun H."/>
            <person name="Tritt A."/>
            <person name="Yoshinaga Y."/>
            <person name="Zwiers L.-H."/>
            <person name="Turgeon B."/>
            <person name="Goodwin S."/>
            <person name="Spatafora J."/>
            <person name="Crous P."/>
            <person name="Grigoriev I."/>
        </authorList>
    </citation>
    <scope>NUCLEOTIDE SEQUENCE [LARGE SCALE GENOMIC DNA]</scope>
    <source>
        <strain evidence="4">CBS 304.66</strain>
    </source>
</reference>
<dbReference type="EMBL" id="ML986620">
    <property type="protein sequence ID" value="KAF2263982.1"/>
    <property type="molecule type" value="Genomic_DNA"/>
</dbReference>
<accession>A0A9P4N316</accession>
<feature type="compositionally biased region" description="Low complexity" evidence="1">
    <location>
        <begin position="77"/>
        <end position="91"/>
    </location>
</feature>
<feature type="region of interest" description="Disordered" evidence="1">
    <location>
        <begin position="1"/>
        <end position="24"/>
    </location>
</feature>
<feature type="region of interest" description="Disordered" evidence="1">
    <location>
        <begin position="63"/>
        <end position="104"/>
    </location>
</feature>
<evidence type="ECO:0000313" key="4">
    <source>
        <dbReference type="Proteomes" id="UP000800093"/>
    </source>
</evidence>
<feature type="compositionally biased region" description="Basic and acidic residues" evidence="1">
    <location>
        <begin position="93"/>
        <end position="104"/>
    </location>
</feature>
<feature type="compositionally biased region" description="Polar residues" evidence="1">
    <location>
        <begin position="15"/>
        <end position="24"/>
    </location>
</feature>
<feature type="transmembrane region" description="Helical" evidence="2">
    <location>
        <begin position="31"/>
        <end position="53"/>
    </location>
</feature>
<feature type="compositionally biased region" description="Low complexity" evidence="1">
    <location>
        <begin position="191"/>
        <end position="201"/>
    </location>
</feature>
<dbReference type="OrthoDB" id="3783802at2759"/>
<organism evidence="3 4">
    <name type="scientific">Lojkania enalia</name>
    <dbReference type="NCBI Taxonomy" id="147567"/>
    <lineage>
        <taxon>Eukaryota</taxon>
        <taxon>Fungi</taxon>
        <taxon>Dikarya</taxon>
        <taxon>Ascomycota</taxon>
        <taxon>Pezizomycotina</taxon>
        <taxon>Dothideomycetes</taxon>
        <taxon>Pleosporomycetidae</taxon>
        <taxon>Pleosporales</taxon>
        <taxon>Pleosporales incertae sedis</taxon>
        <taxon>Lojkania</taxon>
    </lineage>
</organism>
<evidence type="ECO:0000256" key="1">
    <source>
        <dbReference type="SAM" id="MobiDB-lite"/>
    </source>
</evidence>
<evidence type="ECO:0000313" key="3">
    <source>
        <dbReference type="EMBL" id="KAF2263982.1"/>
    </source>
</evidence>
<protein>
    <submittedName>
        <fullName evidence="3">Uncharacterized protein</fullName>
    </submittedName>
</protein>
<name>A0A9P4N316_9PLEO</name>
<comment type="caution">
    <text evidence="3">The sequence shown here is derived from an EMBL/GenBank/DDBJ whole genome shotgun (WGS) entry which is preliminary data.</text>
</comment>
<keyword evidence="2" id="KW-0812">Transmembrane</keyword>
<gene>
    <name evidence="3" type="ORF">CC78DRAFT_580902</name>
</gene>
<keyword evidence="2" id="KW-1133">Transmembrane helix</keyword>
<dbReference type="Proteomes" id="UP000800093">
    <property type="component" value="Unassembled WGS sequence"/>
</dbReference>
<evidence type="ECO:0000256" key="2">
    <source>
        <dbReference type="SAM" id="Phobius"/>
    </source>
</evidence>
<feature type="compositionally biased region" description="Basic and acidic residues" evidence="1">
    <location>
        <begin position="176"/>
        <end position="190"/>
    </location>
</feature>
<sequence>MAPLPSDAGVDKAQPDNNQTHQEGGWSTASIVGLSIFAFFIVCFAITGFAYWYHRRAERNKLPPEHRPTSYHPFRTASSAKSSLLANAAPSPEDDKRSMFSRESRTSVSLYVDTDVTDRRASMETVSLIPLHVTPAEEVLDPMERHVESNGSGVSRQSTRTSGSGSGSVALSPIPNEEHDLGIRKTRERSTSTASTRYYEANTKPPVPKIVHTPSE</sequence>
<dbReference type="AlphaFoldDB" id="A0A9P4N316"/>
<keyword evidence="4" id="KW-1185">Reference proteome</keyword>
<feature type="compositionally biased region" description="Low complexity" evidence="1">
    <location>
        <begin position="151"/>
        <end position="169"/>
    </location>
</feature>